<accession>A0A937K5F2</accession>
<comment type="caution">
    <text evidence="2">The sequence shown here is derived from an EMBL/GenBank/DDBJ whole genome shotgun (WGS) entry which is preliminary data.</text>
</comment>
<keyword evidence="3" id="KW-1185">Reference proteome</keyword>
<keyword evidence="1" id="KW-0175">Coiled coil</keyword>
<dbReference type="EMBL" id="JAESWA010000022">
    <property type="protein sequence ID" value="MBL4932265.1"/>
    <property type="molecule type" value="Genomic_DNA"/>
</dbReference>
<protein>
    <submittedName>
        <fullName evidence="2">ATP-binding protein</fullName>
    </submittedName>
</protein>
<sequence length="810" mass="92530">MKFPVKFINDNLIINYKNECFVYYHLKDYNYGYLSEDEKMRIHNMLNEIFTQHNSSDVHMLVIGAESSISNMNESFKKEIRGDLKDIAVEHIDDITEELTKKYGKNQVKYRHYIGFKLNTLIEDINLKNILKELKLGFIDFANSVNSMFINDFTKVNSVDIEKYKKLEKLLYKRVNKRFRLEKITSKDYGYIINHLYCKNKCAYEDYSYKPKPVELGGLYDILRLSDSFISEKEKYLKISNDDNKEYVSYLVVSNVTSELDFPGSEILFDEASLDFPIDVSIRFNVLQNKEALTKVRNKSKELKDLDEHILTSNNDSSSSLVDARDNANELEAVLDKTKESMYKLNYVVRISANSLETLEERVSTVKDFYSDYKVVVERPFGDMLNFQYEFLPASEIMVNDYIQYVTSDFIASLGFGATSKLGEENGIYIGYNLDNNKIVNIKPAIAAQGIKGSITNSPSMAFVGATGNGKSMLSDLIDYYCALLGSKLLIIDPKSERGNWKEDLIYLRDHINIINLTSDIENKGLLDPYNLFDLKMAETIAVEILSYLTGITIKDSKRFPVLKKYISLISDGNNPCMTKIVEALKNSDNEVAKEIGIHIESFVDLGFSILLFGDGETEKKIDVSKAINIIQIEDLKLPDKEIEQKDYSSMEILSIAMLMVVSYFAVEFIEDDRSVFKISHLDEAWVMSKVQQGRVLVNKLVRVGRSKNSGASIATQSALDLDDDAKNNIGMKFVFRSTKIEEIEADLDFLGLEVNKENIDAIKNLETGQCLFQDIYGHIGRLDVDLVFSDLFNAFDTRPPMNKEGEENV</sequence>
<proteinExistence type="predicted"/>
<reference evidence="2" key="1">
    <citation type="submission" date="2021-01" db="EMBL/GenBank/DDBJ databases">
        <title>Genome public.</title>
        <authorList>
            <person name="Liu C."/>
            <person name="Sun Q."/>
        </authorList>
    </citation>
    <scope>NUCLEOTIDE SEQUENCE</scope>
    <source>
        <strain evidence="2">YIM B02565</strain>
    </source>
</reference>
<dbReference type="InterPro" id="IPR016628">
    <property type="entry name" value="ATPase_SAG2001_prd"/>
</dbReference>
<dbReference type="Gene3D" id="3.40.50.300">
    <property type="entry name" value="P-loop containing nucleotide triphosphate hydrolases"/>
    <property type="match status" value="2"/>
</dbReference>
<evidence type="ECO:0000313" key="3">
    <source>
        <dbReference type="Proteomes" id="UP000623681"/>
    </source>
</evidence>
<organism evidence="2 3">
    <name type="scientific">Clostridium paridis</name>
    <dbReference type="NCBI Taxonomy" id="2803863"/>
    <lineage>
        <taxon>Bacteria</taxon>
        <taxon>Bacillati</taxon>
        <taxon>Bacillota</taxon>
        <taxon>Clostridia</taxon>
        <taxon>Eubacteriales</taxon>
        <taxon>Clostridiaceae</taxon>
        <taxon>Clostridium</taxon>
    </lineage>
</organism>
<dbReference type="AlphaFoldDB" id="A0A937K5F2"/>
<gene>
    <name evidence="2" type="ORF">JK634_10640</name>
</gene>
<evidence type="ECO:0000256" key="1">
    <source>
        <dbReference type="SAM" id="Coils"/>
    </source>
</evidence>
<keyword evidence="2" id="KW-0067">ATP-binding</keyword>
<dbReference type="GO" id="GO:0005524">
    <property type="term" value="F:ATP binding"/>
    <property type="evidence" value="ECO:0007669"/>
    <property type="project" value="UniProtKB-KW"/>
</dbReference>
<dbReference type="Pfam" id="PF12846">
    <property type="entry name" value="AAA_10"/>
    <property type="match status" value="1"/>
</dbReference>
<dbReference type="SUPFAM" id="SSF52540">
    <property type="entry name" value="P-loop containing nucleoside triphosphate hydrolases"/>
    <property type="match status" value="1"/>
</dbReference>
<dbReference type="PIRSF" id="PIRSF015040">
    <property type="entry name" value="ATPase_SAG2001_prd"/>
    <property type="match status" value="1"/>
</dbReference>
<dbReference type="RefSeq" id="WP_202767631.1">
    <property type="nucleotide sequence ID" value="NZ_JAESWA010000022.1"/>
</dbReference>
<dbReference type="PANTHER" id="PTHR30121:SF6">
    <property type="entry name" value="SLR6007 PROTEIN"/>
    <property type="match status" value="1"/>
</dbReference>
<dbReference type="InterPro" id="IPR027417">
    <property type="entry name" value="P-loop_NTPase"/>
</dbReference>
<keyword evidence="2" id="KW-0547">Nucleotide-binding</keyword>
<dbReference type="InterPro" id="IPR051162">
    <property type="entry name" value="T4SS_component"/>
</dbReference>
<name>A0A937K5F2_9CLOT</name>
<feature type="coiled-coil region" evidence="1">
    <location>
        <begin position="289"/>
        <end position="341"/>
    </location>
</feature>
<evidence type="ECO:0000313" key="2">
    <source>
        <dbReference type="EMBL" id="MBL4932265.1"/>
    </source>
</evidence>
<dbReference type="Proteomes" id="UP000623681">
    <property type="component" value="Unassembled WGS sequence"/>
</dbReference>
<dbReference type="PANTHER" id="PTHR30121">
    <property type="entry name" value="UNCHARACTERIZED PROTEIN YJGR-RELATED"/>
    <property type="match status" value="1"/>
</dbReference>